<evidence type="ECO:0000256" key="3">
    <source>
        <dbReference type="ARBA" id="ARBA00022679"/>
    </source>
</evidence>
<evidence type="ECO:0000256" key="5">
    <source>
        <dbReference type="ARBA" id="ARBA00022723"/>
    </source>
</evidence>
<evidence type="ECO:0000256" key="8">
    <source>
        <dbReference type="ARBA" id="ARBA00022842"/>
    </source>
</evidence>
<evidence type="ECO:0000313" key="12">
    <source>
        <dbReference type="Proteomes" id="UP000184192"/>
    </source>
</evidence>
<keyword evidence="5" id="KW-0479">Metal-binding</keyword>
<protein>
    <recommendedName>
        <fullName evidence="10">Polymerase nucleotidyl transferase domain-containing protein</fullName>
    </recommendedName>
</protein>
<keyword evidence="6" id="KW-0547">Nucleotide-binding</keyword>
<evidence type="ECO:0000256" key="4">
    <source>
        <dbReference type="ARBA" id="ARBA00022695"/>
    </source>
</evidence>
<keyword evidence="2" id="KW-1277">Toxin-antitoxin system</keyword>
<dbReference type="GO" id="GO:0005524">
    <property type="term" value="F:ATP binding"/>
    <property type="evidence" value="ECO:0007669"/>
    <property type="project" value="UniProtKB-KW"/>
</dbReference>
<dbReference type="GO" id="GO:0046872">
    <property type="term" value="F:metal ion binding"/>
    <property type="evidence" value="ECO:0007669"/>
    <property type="project" value="UniProtKB-KW"/>
</dbReference>
<evidence type="ECO:0000313" key="11">
    <source>
        <dbReference type="EMBL" id="SHJ18306.1"/>
    </source>
</evidence>
<keyword evidence="12" id="KW-1185">Reference proteome</keyword>
<dbReference type="AlphaFoldDB" id="A0A1M6H811"/>
<evidence type="ECO:0000259" key="10">
    <source>
        <dbReference type="Pfam" id="PF01909"/>
    </source>
</evidence>
<keyword evidence="7" id="KW-0067">ATP-binding</keyword>
<dbReference type="CDD" id="cd05403">
    <property type="entry name" value="NT_KNTase_like"/>
    <property type="match status" value="1"/>
</dbReference>
<dbReference type="EMBL" id="FQZN01000017">
    <property type="protein sequence ID" value="SHJ18306.1"/>
    <property type="molecule type" value="Genomic_DNA"/>
</dbReference>
<feature type="domain" description="Polymerase nucleotidyl transferase" evidence="10">
    <location>
        <begin position="11"/>
        <end position="96"/>
    </location>
</feature>
<dbReference type="Pfam" id="PF01909">
    <property type="entry name" value="NTP_transf_2"/>
    <property type="match status" value="1"/>
</dbReference>
<keyword evidence="8" id="KW-0460">Magnesium</keyword>
<comment type="cofactor">
    <cofactor evidence="1">
        <name>Mg(2+)</name>
        <dbReference type="ChEBI" id="CHEBI:18420"/>
    </cofactor>
</comment>
<sequence length="97" mass="11116">MNKITVLRKLSQLKSELSKYGVIKLGLFGSTVRGENTKHSDIDILIDFQPEKETYQNFMSVCDKLESVFKQCKLDIVTFKGLSPYIGNHILNEVEYV</sequence>
<dbReference type="PANTHER" id="PTHR33571">
    <property type="entry name" value="SSL8005 PROTEIN"/>
    <property type="match status" value="1"/>
</dbReference>
<comment type="similarity">
    <text evidence="9">Belongs to the MntA antitoxin family.</text>
</comment>
<dbReference type="SUPFAM" id="SSF81301">
    <property type="entry name" value="Nucleotidyltransferase"/>
    <property type="match status" value="1"/>
</dbReference>
<gene>
    <name evidence="11" type="ORF">SAMN05444350_117105</name>
</gene>
<dbReference type="InterPro" id="IPR002934">
    <property type="entry name" value="Polymerase_NTP_transf_dom"/>
</dbReference>
<dbReference type="Gene3D" id="3.30.460.10">
    <property type="entry name" value="Beta Polymerase, domain 2"/>
    <property type="match status" value="1"/>
</dbReference>
<keyword evidence="3" id="KW-0808">Transferase</keyword>
<accession>A0A1M6H811</accession>
<dbReference type="Proteomes" id="UP000184192">
    <property type="component" value="Unassembled WGS sequence"/>
</dbReference>
<keyword evidence="4" id="KW-0548">Nucleotidyltransferase</keyword>
<evidence type="ECO:0000256" key="9">
    <source>
        <dbReference type="ARBA" id="ARBA00038276"/>
    </source>
</evidence>
<dbReference type="InterPro" id="IPR043519">
    <property type="entry name" value="NT_sf"/>
</dbReference>
<dbReference type="InterPro" id="IPR052038">
    <property type="entry name" value="Type-VII_TA_antitoxin"/>
</dbReference>
<proteinExistence type="inferred from homology"/>
<evidence type="ECO:0000256" key="7">
    <source>
        <dbReference type="ARBA" id="ARBA00022840"/>
    </source>
</evidence>
<evidence type="ECO:0000256" key="6">
    <source>
        <dbReference type="ARBA" id="ARBA00022741"/>
    </source>
</evidence>
<organism evidence="11 12">
    <name type="scientific">Bacteroides stercorirosoris</name>
    <dbReference type="NCBI Taxonomy" id="871324"/>
    <lineage>
        <taxon>Bacteria</taxon>
        <taxon>Pseudomonadati</taxon>
        <taxon>Bacteroidota</taxon>
        <taxon>Bacteroidia</taxon>
        <taxon>Bacteroidales</taxon>
        <taxon>Bacteroidaceae</taxon>
        <taxon>Bacteroides</taxon>
    </lineage>
</organism>
<evidence type="ECO:0000256" key="1">
    <source>
        <dbReference type="ARBA" id="ARBA00001946"/>
    </source>
</evidence>
<dbReference type="GO" id="GO:0016779">
    <property type="term" value="F:nucleotidyltransferase activity"/>
    <property type="evidence" value="ECO:0007669"/>
    <property type="project" value="UniProtKB-KW"/>
</dbReference>
<name>A0A1M6H811_9BACE</name>
<dbReference type="PANTHER" id="PTHR33571:SF14">
    <property type="entry name" value="PROTEIN ADENYLYLTRANSFERASE MJ0435-RELATED"/>
    <property type="match status" value="1"/>
</dbReference>
<evidence type="ECO:0000256" key="2">
    <source>
        <dbReference type="ARBA" id="ARBA00022649"/>
    </source>
</evidence>
<reference evidence="12" key="1">
    <citation type="submission" date="2016-11" db="EMBL/GenBank/DDBJ databases">
        <authorList>
            <person name="Varghese N."/>
            <person name="Submissions S."/>
        </authorList>
    </citation>
    <scope>NUCLEOTIDE SEQUENCE [LARGE SCALE GENOMIC DNA]</scope>
    <source>
        <strain evidence="12">DSM 26884</strain>
    </source>
</reference>